<dbReference type="UniPathway" id="UPA00053">
    <property type="reaction ID" value="UER00087"/>
</dbReference>
<dbReference type="SUPFAM" id="SSF51735">
    <property type="entry name" value="NAD(P)-binding Rossmann-fold domains"/>
    <property type="match status" value="1"/>
</dbReference>
<comment type="catalytic activity">
    <reaction evidence="6">
        <text>shikimate + NADP(+) = 3-dehydroshikimate + NADPH + H(+)</text>
        <dbReference type="Rhea" id="RHEA:17737"/>
        <dbReference type="ChEBI" id="CHEBI:15378"/>
        <dbReference type="ChEBI" id="CHEBI:16630"/>
        <dbReference type="ChEBI" id="CHEBI:36208"/>
        <dbReference type="ChEBI" id="CHEBI:57783"/>
        <dbReference type="ChEBI" id="CHEBI:58349"/>
        <dbReference type="EC" id="1.1.1.25"/>
    </reaction>
</comment>
<dbReference type="InterPro" id="IPR013708">
    <property type="entry name" value="Shikimate_DH-bd_N"/>
</dbReference>
<dbReference type="GO" id="GO:0009073">
    <property type="term" value="P:aromatic amino acid family biosynthetic process"/>
    <property type="evidence" value="ECO:0007669"/>
    <property type="project" value="UniProtKB-KW"/>
</dbReference>
<dbReference type="Gene3D" id="3.40.50.10860">
    <property type="entry name" value="Leucine Dehydrogenase, chain A, domain 1"/>
    <property type="match status" value="1"/>
</dbReference>
<evidence type="ECO:0000256" key="5">
    <source>
        <dbReference type="ARBA" id="ARBA00023141"/>
    </source>
</evidence>
<dbReference type="PANTHER" id="PTHR21089">
    <property type="entry name" value="SHIKIMATE DEHYDROGENASE"/>
    <property type="match status" value="1"/>
</dbReference>
<proteinExistence type="inferred from homology"/>
<feature type="active site" description="Proton acceptor" evidence="6">
    <location>
        <position position="269"/>
    </location>
</feature>
<keyword evidence="11" id="KW-1185">Reference proteome</keyword>
<name>L0HF30_METFS</name>
<comment type="subunit">
    <text evidence="6">Homodimer.</text>
</comment>
<evidence type="ECO:0000313" key="10">
    <source>
        <dbReference type="EMBL" id="AGB02625.1"/>
    </source>
</evidence>
<organism evidence="10 11">
    <name type="scientific">Methanoregula formicica (strain DSM 22288 / NBRC 105244 / SMSP)</name>
    <dbReference type="NCBI Taxonomy" id="593750"/>
    <lineage>
        <taxon>Archaea</taxon>
        <taxon>Methanobacteriati</taxon>
        <taxon>Methanobacteriota</taxon>
        <taxon>Stenosarchaea group</taxon>
        <taxon>Methanomicrobia</taxon>
        <taxon>Methanomicrobiales</taxon>
        <taxon>Methanoregulaceae</taxon>
        <taxon>Methanoregula</taxon>
    </lineage>
</organism>
<dbReference type="FunCoup" id="L0HF30">
    <property type="interactions" value="75"/>
</dbReference>
<keyword evidence="5 6" id="KW-0057">Aromatic amino acid biosynthesis</keyword>
<dbReference type="AlphaFoldDB" id="L0HF30"/>
<comment type="function">
    <text evidence="6">Involved in the biosynthesis of the chorismate, which leads to the biosynthesis of aromatic amino acids. Catalyzes the reversible NADPH linked reduction of 3-dehydroshikimate (DHSA) to yield shikimate (SA).</text>
</comment>
<keyword evidence="3 6" id="KW-0521">NADP</keyword>
<feature type="domain" description="Shikimate dehydrogenase substrate binding N-terminal" evidence="8">
    <location>
        <begin position="212"/>
        <end position="293"/>
    </location>
</feature>
<dbReference type="InterPro" id="IPR027417">
    <property type="entry name" value="P-loop_NTPase"/>
</dbReference>
<comment type="similarity">
    <text evidence="6">Belongs to the shikimate dehydrogenase family.</text>
</comment>
<dbReference type="GO" id="GO:0009423">
    <property type="term" value="P:chorismate biosynthetic process"/>
    <property type="evidence" value="ECO:0007669"/>
    <property type="project" value="UniProtKB-UniRule"/>
</dbReference>
<dbReference type="InterPro" id="IPR036291">
    <property type="entry name" value="NAD(P)-bd_dom_sf"/>
</dbReference>
<dbReference type="EMBL" id="CP003167">
    <property type="protein sequence ID" value="AGB02625.1"/>
    <property type="molecule type" value="Genomic_DNA"/>
</dbReference>
<accession>L0HF30</accession>
<dbReference type="STRING" id="593750.Metfor_1595"/>
<dbReference type="RefSeq" id="WP_015285588.1">
    <property type="nucleotide sequence ID" value="NC_019943.1"/>
</dbReference>
<keyword evidence="4 6" id="KW-0560">Oxidoreductase</keyword>
<dbReference type="EC" id="1.1.1.25" evidence="1 6"/>
<dbReference type="GO" id="GO:0050661">
    <property type="term" value="F:NADP binding"/>
    <property type="evidence" value="ECO:0007669"/>
    <property type="project" value="InterPro"/>
</dbReference>
<keyword evidence="2 6" id="KW-0028">Amino-acid biosynthesis</keyword>
<dbReference type="InterPro" id="IPR006151">
    <property type="entry name" value="Shikm_DH/Glu-tRNA_Rdtase"/>
</dbReference>
<dbReference type="Pfam" id="PF08501">
    <property type="entry name" value="Shikimate_dh_N"/>
    <property type="match status" value="1"/>
</dbReference>
<evidence type="ECO:0000256" key="2">
    <source>
        <dbReference type="ARBA" id="ARBA00022605"/>
    </source>
</evidence>
<dbReference type="InterPro" id="IPR031322">
    <property type="entry name" value="Shikimate/glucono_kinase"/>
</dbReference>
<dbReference type="KEGG" id="mfo:Metfor_1595"/>
<dbReference type="InterPro" id="IPR022893">
    <property type="entry name" value="Shikimate_DH_fam"/>
</dbReference>
<dbReference type="NCBIfam" id="TIGR00507">
    <property type="entry name" value="aroE"/>
    <property type="match status" value="1"/>
</dbReference>
<dbReference type="InterPro" id="IPR011342">
    <property type="entry name" value="Shikimate_DH"/>
</dbReference>
<comment type="pathway">
    <text evidence="6">Metabolic intermediate biosynthesis; chorismate biosynthesis; chorismate from D-erythrose 4-phosphate and phosphoenolpyruvate: step 4/7.</text>
</comment>
<dbReference type="CDD" id="cd00464">
    <property type="entry name" value="SK"/>
    <property type="match status" value="1"/>
</dbReference>
<feature type="binding site" evidence="6">
    <location>
        <position position="291"/>
    </location>
    <ligand>
        <name>shikimate</name>
        <dbReference type="ChEBI" id="CHEBI:36208"/>
    </ligand>
</feature>
<evidence type="ECO:0000259" key="7">
    <source>
        <dbReference type="Pfam" id="PF01488"/>
    </source>
</evidence>
<dbReference type="PRINTS" id="PR01100">
    <property type="entry name" value="SHIKIMTKNASE"/>
</dbReference>
<dbReference type="eggNOG" id="arCOG01047">
    <property type="taxonomic scope" value="Archaea"/>
</dbReference>
<dbReference type="CDD" id="cd01065">
    <property type="entry name" value="NAD_bind_Shikimate_DH"/>
    <property type="match status" value="1"/>
</dbReference>
<feature type="binding site" evidence="6">
    <location>
        <begin position="349"/>
        <end position="354"/>
    </location>
    <ligand>
        <name>NADP(+)</name>
        <dbReference type="ChEBI" id="CHEBI:58349"/>
    </ligand>
</feature>
<feature type="domain" description="Quinate/shikimate 5-dehydrogenase/glutamyl-tRNA reductase" evidence="7">
    <location>
        <begin position="316"/>
        <end position="365"/>
    </location>
</feature>
<dbReference type="GO" id="GO:0019632">
    <property type="term" value="P:shikimate metabolic process"/>
    <property type="evidence" value="ECO:0007669"/>
    <property type="project" value="InterPro"/>
</dbReference>
<feature type="binding site" evidence="6">
    <location>
        <position position="412"/>
    </location>
    <ligand>
        <name>shikimate</name>
        <dbReference type="ChEBI" id="CHEBI:36208"/>
    </ligand>
</feature>
<dbReference type="GeneID" id="14307984"/>
<dbReference type="Gene3D" id="3.40.50.300">
    <property type="entry name" value="P-loop containing nucleotide triphosphate hydrolases"/>
    <property type="match status" value="1"/>
</dbReference>
<evidence type="ECO:0000256" key="3">
    <source>
        <dbReference type="ARBA" id="ARBA00022857"/>
    </source>
</evidence>
<dbReference type="InterPro" id="IPR000623">
    <property type="entry name" value="Shikimate_kinase/TSH1"/>
</dbReference>
<feature type="domain" description="SDH C-terminal" evidence="9">
    <location>
        <begin position="433"/>
        <end position="460"/>
    </location>
</feature>
<protein>
    <recommendedName>
        <fullName evidence="1 6">Shikimate dehydrogenase (NADP(+))</fullName>
        <shortName evidence="6">SDH</shortName>
        <ecNumber evidence="1 6">1.1.1.25</ecNumber>
    </recommendedName>
</protein>
<dbReference type="HOGENOM" id="CLU_598021_0_0_2"/>
<dbReference type="PANTHER" id="PTHR21089:SF1">
    <property type="entry name" value="BIFUNCTIONAL 3-DEHYDROQUINATE DEHYDRATASE_SHIKIMATE DEHYDROGENASE, CHLOROPLASTIC"/>
    <property type="match status" value="1"/>
</dbReference>
<dbReference type="eggNOG" id="arCOG01033">
    <property type="taxonomic scope" value="Archaea"/>
</dbReference>
<evidence type="ECO:0000256" key="1">
    <source>
        <dbReference type="ARBA" id="ARBA00012962"/>
    </source>
</evidence>
<dbReference type="Proteomes" id="UP000010824">
    <property type="component" value="Chromosome"/>
</dbReference>
<feature type="binding site" evidence="6">
    <location>
        <position position="440"/>
    </location>
    <ligand>
        <name>shikimate</name>
        <dbReference type="ChEBI" id="CHEBI:36208"/>
    </ligand>
</feature>
<evidence type="ECO:0000313" key="11">
    <source>
        <dbReference type="Proteomes" id="UP000010824"/>
    </source>
</evidence>
<dbReference type="GO" id="GO:0005829">
    <property type="term" value="C:cytosol"/>
    <property type="evidence" value="ECO:0007669"/>
    <property type="project" value="TreeGrafter"/>
</dbReference>
<feature type="binding site" evidence="6">
    <location>
        <position position="433"/>
    </location>
    <ligand>
        <name>NADP(+)</name>
        <dbReference type="ChEBI" id="CHEBI:58349"/>
    </ligand>
</feature>
<evidence type="ECO:0000256" key="6">
    <source>
        <dbReference type="HAMAP-Rule" id="MF_00222"/>
    </source>
</evidence>
<sequence length="463" mass="50849">MRRIVLTGYRGTGKTEIGKQLAKIYAVPFIDTDALIEQRTGRSIPDIFHEDGEERFRDIEREVTASLPAADVIIGTGGGIVTDPRNMENLRRGSTVVLLTADIDTIGRRINHSSRPPLTGLPLREEIAVMMDRRRQNYYASSDLCFDTSDTTAEIAAKKIAGLIQAGTATPAARTDALAFFRSGRIPAPALRRLEELLNNPPSDPQTRILGVAGYPCAHSRGPTLFNGLFAEYGLNNFYTLFEDPELSQIMQVARAIDAKGLSVTIPFKQDVIGYLDEVDEHAAQQIGAVNTVVFACGSAIGYNTDWLGIRKPLVGMKGAKVVLLGAGGVASAAAYALTDLNMDVTILNRTPERAKELAKRFGCRWAAWDTFDTIRPDLVVNTTPLGMEPDTRSPLNESQLYPDLTVYDLVYTPPITPLIEMARAKGCTTITGTGLFLEQAKEQFYLWFGIDVPDETMRKYLP</sequence>
<dbReference type="SUPFAM" id="SSF52540">
    <property type="entry name" value="P-loop containing nucleoside triphosphate hydrolases"/>
    <property type="match status" value="1"/>
</dbReference>
<feature type="binding site" evidence="6">
    <location>
        <position position="410"/>
    </location>
    <ligand>
        <name>NADP(+)</name>
        <dbReference type="ChEBI" id="CHEBI:58349"/>
    </ligand>
</feature>
<dbReference type="OrthoDB" id="8744at2157"/>
<dbReference type="Pfam" id="PF01488">
    <property type="entry name" value="Shikimate_DH"/>
    <property type="match status" value="1"/>
</dbReference>
<dbReference type="GO" id="GO:0004764">
    <property type="term" value="F:shikimate 3-dehydrogenase (NADP+) activity"/>
    <property type="evidence" value="ECO:0007669"/>
    <property type="project" value="UniProtKB-UniRule"/>
</dbReference>
<comment type="caution">
    <text evidence="6">Lacks conserved residue(s) required for the propagation of feature annotation.</text>
</comment>
<feature type="binding site" evidence="6">
    <location>
        <begin position="326"/>
        <end position="330"/>
    </location>
    <ligand>
        <name>NADP(+)</name>
        <dbReference type="ChEBI" id="CHEBI:58349"/>
    </ligand>
</feature>
<dbReference type="InParanoid" id="L0HF30"/>
<dbReference type="InterPro" id="IPR041121">
    <property type="entry name" value="SDH_C"/>
</dbReference>
<reference evidence="10 11" key="2">
    <citation type="journal article" date="2014" name="Genome Announc.">
        <title>Complete Genome Sequence of Methanoregula formicica SMSPT, a Mesophilic Hydrogenotrophic Methanogen Isolated from a Methanogenic Upflow Anaerobic Sludge Blanket Reactor.</title>
        <authorList>
            <person name="Yamamoto K."/>
            <person name="Tamaki H."/>
            <person name="Cadillo-Quiroz H."/>
            <person name="Imachi H."/>
            <person name="Kyrpides N."/>
            <person name="Woyke T."/>
            <person name="Goodwin L."/>
            <person name="Zinder S.H."/>
            <person name="Kamagata Y."/>
            <person name="Liu W.T."/>
        </authorList>
    </citation>
    <scope>NUCLEOTIDE SEQUENCE [LARGE SCALE GENOMIC DNA]</scope>
    <source>
        <strain evidence="11">DSM 22288 / NBRC 105244 / SMSP</strain>
    </source>
</reference>
<dbReference type="HAMAP" id="MF_00222">
    <property type="entry name" value="Shikimate_DH_AroE"/>
    <property type="match status" value="1"/>
</dbReference>
<evidence type="ECO:0000259" key="9">
    <source>
        <dbReference type="Pfam" id="PF18317"/>
    </source>
</evidence>
<dbReference type="SUPFAM" id="SSF53223">
    <property type="entry name" value="Aminoacid dehydrogenase-like, N-terminal domain"/>
    <property type="match status" value="1"/>
</dbReference>
<dbReference type="Pfam" id="PF01202">
    <property type="entry name" value="SKI"/>
    <property type="match status" value="1"/>
</dbReference>
<dbReference type="Pfam" id="PF18317">
    <property type="entry name" value="SDH_C"/>
    <property type="match status" value="1"/>
</dbReference>
<evidence type="ECO:0000259" key="8">
    <source>
        <dbReference type="Pfam" id="PF08501"/>
    </source>
</evidence>
<gene>
    <name evidence="6" type="primary">aroE</name>
    <name evidence="10" type="ordered locus">Metfor_1595</name>
</gene>
<feature type="binding site" evidence="6">
    <location>
        <position position="265"/>
    </location>
    <ligand>
        <name>shikimate</name>
        <dbReference type="ChEBI" id="CHEBI:36208"/>
    </ligand>
</feature>
<dbReference type="InterPro" id="IPR046346">
    <property type="entry name" value="Aminoacid_DH-like_N_sf"/>
</dbReference>
<evidence type="ECO:0000256" key="4">
    <source>
        <dbReference type="ARBA" id="ARBA00023002"/>
    </source>
</evidence>
<feature type="binding site" evidence="6">
    <location>
        <position position="306"/>
    </location>
    <ligand>
        <name>shikimate</name>
        <dbReference type="ChEBI" id="CHEBI:36208"/>
    </ligand>
</feature>
<dbReference type="GO" id="GO:0008652">
    <property type="term" value="P:amino acid biosynthetic process"/>
    <property type="evidence" value="ECO:0007669"/>
    <property type="project" value="UniProtKB-KW"/>
</dbReference>
<dbReference type="Gene3D" id="3.40.50.720">
    <property type="entry name" value="NAD(P)-binding Rossmann-like Domain"/>
    <property type="match status" value="1"/>
</dbReference>
<dbReference type="HAMAP" id="MF_00109">
    <property type="entry name" value="Shikimate_kinase"/>
    <property type="match status" value="1"/>
</dbReference>
<reference evidence="11" key="1">
    <citation type="submission" date="2011-12" db="EMBL/GenBank/DDBJ databases">
        <title>Complete sequence of Methanoregula formicicum SMSP.</title>
        <authorList>
            <person name="Lucas S."/>
            <person name="Han J."/>
            <person name="Lapidus A."/>
            <person name="Cheng J.-F."/>
            <person name="Goodwin L."/>
            <person name="Pitluck S."/>
            <person name="Peters L."/>
            <person name="Ovchinnikova G."/>
            <person name="Teshima H."/>
            <person name="Detter J.C."/>
            <person name="Han C."/>
            <person name="Tapia R."/>
            <person name="Land M."/>
            <person name="Hauser L."/>
            <person name="Kyrpides N."/>
            <person name="Ivanova N."/>
            <person name="Pagani I."/>
            <person name="Imachi H."/>
            <person name="Tamaki H."/>
            <person name="Sekiguchi Y."/>
            <person name="Kamagata Y."/>
            <person name="Cadillo-Quiroz H."/>
            <person name="Zinder S."/>
            <person name="Liu W.-T."/>
            <person name="Woyke T."/>
        </authorList>
    </citation>
    <scope>NUCLEOTIDE SEQUENCE [LARGE SCALE GENOMIC DNA]</scope>
    <source>
        <strain evidence="11">DSM 22288 / NBRC 105244 / SMSP</strain>
    </source>
</reference>